<evidence type="ECO:0000256" key="1">
    <source>
        <dbReference type="ARBA" id="ARBA00001974"/>
    </source>
</evidence>
<evidence type="ECO:0000256" key="2">
    <source>
        <dbReference type="ARBA" id="ARBA00006561"/>
    </source>
</evidence>
<dbReference type="Pfam" id="PF12831">
    <property type="entry name" value="FAD_oxidored"/>
    <property type="match status" value="1"/>
</dbReference>
<dbReference type="InterPro" id="IPR039650">
    <property type="entry name" value="HdrA-like"/>
</dbReference>
<dbReference type="Proteomes" id="UP001594288">
    <property type="component" value="Unassembled WGS sequence"/>
</dbReference>
<evidence type="ECO:0000256" key="5">
    <source>
        <dbReference type="ARBA" id="ARBA00022827"/>
    </source>
</evidence>
<keyword evidence="7" id="KW-0408">Iron</keyword>
<evidence type="ECO:0000313" key="11">
    <source>
        <dbReference type="Proteomes" id="UP001594288"/>
    </source>
</evidence>
<dbReference type="Gene3D" id="3.30.70.20">
    <property type="match status" value="1"/>
</dbReference>
<keyword evidence="11" id="KW-1185">Reference proteome</keyword>
<evidence type="ECO:0000259" key="9">
    <source>
        <dbReference type="PROSITE" id="PS51379"/>
    </source>
</evidence>
<proteinExistence type="inferred from homology"/>
<keyword evidence="5" id="KW-0285">Flavoprotein</keyword>
<comment type="caution">
    <text evidence="10">The sequence shown here is derived from an EMBL/GenBank/DDBJ whole genome shotgun (WGS) entry which is preliminary data.</text>
</comment>
<evidence type="ECO:0000256" key="7">
    <source>
        <dbReference type="ARBA" id="ARBA00023004"/>
    </source>
</evidence>
<dbReference type="SUPFAM" id="SSF51905">
    <property type="entry name" value="FAD/NAD(P)-binding domain"/>
    <property type="match status" value="1"/>
</dbReference>
<feature type="non-terminal residue" evidence="10">
    <location>
        <position position="220"/>
    </location>
</feature>
<name>A0ABV6YPJ4_UNCEI</name>
<dbReference type="InterPro" id="IPR017900">
    <property type="entry name" value="4Fe4S_Fe_S_CS"/>
</dbReference>
<gene>
    <name evidence="10" type="ORF">ACFL2Z_03640</name>
</gene>
<evidence type="ECO:0000256" key="3">
    <source>
        <dbReference type="ARBA" id="ARBA00022485"/>
    </source>
</evidence>
<dbReference type="PROSITE" id="PS00198">
    <property type="entry name" value="4FE4S_FER_1"/>
    <property type="match status" value="1"/>
</dbReference>
<evidence type="ECO:0000256" key="4">
    <source>
        <dbReference type="ARBA" id="ARBA00022723"/>
    </source>
</evidence>
<keyword evidence="4" id="KW-0479">Metal-binding</keyword>
<accession>A0ABV6YPJ4</accession>
<dbReference type="PROSITE" id="PS51379">
    <property type="entry name" value="4FE4S_FER_2"/>
    <property type="match status" value="1"/>
</dbReference>
<comment type="cofactor">
    <cofactor evidence="1">
        <name>FAD</name>
        <dbReference type="ChEBI" id="CHEBI:57692"/>
    </cofactor>
</comment>
<keyword evidence="3" id="KW-0004">4Fe-4S</keyword>
<sequence>MTAKAASTGKPTPPRGILVIGGGVAGIQAALDLGKAGAKVHLVERTPSVGGRMAQLDKTLPTNDCSICILSPLLVEALRHPNIDLLTYAEVTALEGEAGDFKARVLKHSRFVSEHDCIGCGVCARACPVSVPNEFEAGMGDRGAIYVPMAQATPLIYTIDKKNCLNFASGKYDPVCGKCAEACPKKAVDFELGDEEVELDVASVIIATGFEHGADGVFVS</sequence>
<dbReference type="InterPro" id="IPR017896">
    <property type="entry name" value="4Fe4S_Fe-S-bd"/>
</dbReference>
<keyword evidence="6" id="KW-0560">Oxidoreductase</keyword>
<dbReference type="PANTHER" id="PTHR43498">
    <property type="entry name" value="FERREDOXIN:COB-COM HETERODISULFIDE REDUCTASE SUBUNIT A"/>
    <property type="match status" value="1"/>
</dbReference>
<evidence type="ECO:0000256" key="6">
    <source>
        <dbReference type="ARBA" id="ARBA00023002"/>
    </source>
</evidence>
<dbReference type="Pfam" id="PF12838">
    <property type="entry name" value="Fer4_7"/>
    <property type="match status" value="1"/>
</dbReference>
<evidence type="ECO:0000256" key="8">
    <source>
        <dbReference type="ARBA" id="ARBA00023014"/>
    </source>
</evidence>
<dbReference type="InterPro" id="IPR036188">
    <property type="entry name" value="FAD/NAD-bd_sf"/>
</dbReference>
<keyword evidence="8" id="KW-0411">Iron-sulfur</keyword>
<feature type="domain" description="4Fe-4S ferredoxin-type" evidence="9">
    <location>
        <begin position="108"/>
        <end position="138"/>
    </location>
</feature>
<reference evidence="10 11" key="1">
    <citation type="submission" date="2024-09" db="EMBL/GenBank/DDBJ databases">
        <authorList>
            <person name="D'Angelo T."/>
        </authorList>
    </citation>
    <scope>NUCLEOTIDE SEQUENCE [LARGE SCALE GENOMIC DNA]</scope>
    <source>
        <strain evidence="10">SAG AM-311-F02</strain>
    </source>
</reference>
<dbReference type="EMBL" id="JBHPEI010000051">
    <property type="protein sequence ID" value="MFC1799986.1"/>
    <property type="molecule type" value="Genomic_DNA"/>
</dbReference>
<keyword evidence="5" id="KW-0274">FAD</keyword>
<dbReference type="Gene3D" id="3.40.50.720">
    <property type="entry name" value="NAD(P)-binding Rossmann-like Domain"/>
    <property type="match status" value="1"/>
</dbReference>
<dbReference type="PANTHER" id="PTHR43498:SF1">
    <property type="entry name" value="COB--COM HETERODISULFIDE REDUCTASE IRON-SULFUR SUBUNIT A"/>
    <property type="match status" value="1"/>
</dbReference>
<protein>
    <submittedName>
        <fullName evidence="10">4Fe-4S dicluster domain-containing protein</fullName>
    </submittedName>
</protein>
<organism evidence="10 11">
    <name type="scientific">Eiseniibacteriota bacterium</name>
    <dbReference type="NCBI Taxonomy" id="2212470"/>
    <lineage>
        <taxon>Bacteria</taxon>
        <taxon>Candidatus Eiseniibacteriota</taxon>
    </lineage>
</organism>
<evidence type="ECO:0000313" key="10">
    <source>
        <dbReference type="EMBL" id="MFC1799986.1"/>
    </source>
</evidence>
<comment type="similarity">
    <text evidence="2">Belongs to the HdrA family.</text>
</comment>